<keyword evidence="8" id="KW-0342">GTP-binding</keyword>
<gene>
    <name evidence="13" type="ORF">GPM918_LOCUS24309</name>
    <name evidence="14" type="ORF">SRO942_LOCUS24308</name>
</gene>
<dbReference type="FunFam" id="2.70.210.12:FF:000001">
    <property type="entry name" value="GTPase Obg"/>
    <property type="match status" value="1"/>
</dbReference>
<dbReference type="GO" id="GO:0035241">
    <property type="term" value="F:protein-arginine omega-N monomethyltransferase activity"/>
    <property type="evidence" value="ECO:0007669"/>
    <property type="project" value="TreeGrafter"/>
</dbReference>
<keyword evidence="4 10" id="KW-0489">Methyltransferase</keyword>
<evidence type="ECO:0000259" key="11">
    <source>
        <dbReference type="PROSITE" id="PS51710"/>
    </source>
</evidence>
<dbReference type="GO" id="GO:0005525">
    <property type="term" value="F:GTP binding"/>
    <property type="evidence" value="ECO:0007669"/>
    <property type="project" value="UniProtKB-KW"/>
</dbReference>
<comment type="catalytic activity">
    <reaction evidence="9">
        <text>L-arginyl-[protein] + S-adenosyl-L-methionine = N(omega)-methyl-L-arginyl-[protein] + S-adenosyl-L-homocysteine + H(+)</text>
        <dbReference type="Rhea" id="RHEA:48100"/>
        <dbReference type="Rhea" id="RHEA-COMP:10532"/>
        <dbReference type="Rhea" id="RHEA-COMP:11990"/>
        <dbReference type="ChEBI" id="CHEBI:15378"/>
        <dbReference type="ChEBI" id="CHEBI:29965"/>
        <dbReference type="ChEBI" id="CHEBI:57856"/>
        <dbReference type="ChEBI" id="CHEBI:59789"/>
        <dbReference type="ChEBI" id="CHEBI:65280"/>
    </reaction>
    <physiologicalReaction direction="left-to-right" evidence="9">
        <dbReference type="Rhea" id="RHEA:48101"/>
    </physiologicalReaction>
</comment>
<dbReference type="GO" id="GO:0035242">
    <property type="term" value="F:protein-arginine omega-N asymmetric methyltransferase activity"/>
    <property type="evidence" value="ECO:0007669"/>
    <property type="project" value="UniProtKB-EC"/>
</dbReference>
<dbReference type="PROSITE" id="PS51678">
    <property type="entry name" value="SAM_MT_PRMT"/>
    <property type="match status" value="1"/>
</dbReference>
<dbReference type="InterPro" id="IPR031167">
    <property type="entry name" value="G_OBG"/>
</dbReference>
<dbReference type="EMBL" id="CAJNOQ010009014">
    <property type="protein sequence ID" value="CAF1213025.1"/>
    <property type="molecule type" value="Genomic_DNA"/>
</dbReference>
<comment type="caution">
    <text evidence="13">The sequence shown here is derived from an EMBL/GenBank/DDBJ whole genome shotgun (WGS) entry which is preliminary data.</text>
</comment>
<dbReference type="CDD" id="cd01898">
    <property type="entry name" value="Obg"/>
    <property type="match status" value="1"/>
</dbReference>
<dbReference type="NCBIfam" id="NF008956">
    <property type="entry name" value="PRK12299.1"/>
    <property type="match status" value="1"/>
</dbReference>
<keyword evidence="6 10" id="KW-0949">S-adenosyl-L-methionine</keyword>
<accession>A0A814X4M3</accession>
<keyword evidence="3" id="KW-0690">Ribosome biogenesis</keyword>
<reference evidence="13" key="1">
    <citation type="submission" date="2021-02" db="EMBL/GenBank/DDBJ databases">
        <authorList>
            <person name="Nowell W R."/>
        </authorList>
    </citation>
    <scope>NUCLEOTIDE SEQUENCE</scope>
</reference>
<dbReference type="Gene3D" id="2.70.210.12">
    <property type="entry name" value="GTP1/OBG domain"/>
    <property type="match status" value="1"/>
</dbReference>
<dbReference type="Pfam" id="PF13649">
    <property type="entry name" value="Methyltransf_25"/>
    <property type="match status" value="1"/>
</dbReference>
<dbReference type="EMBL" id="CAJOBC010009015">
    <property type="protein sequence ID" value="CAF3976974.1"/>
    <property type="molecule type" value="Genomic_DNA"/>
</dbReference>
<evidence type="ECO:0000256" key="5">
    <source>
        <dbReference type="ARBA" id="ARBA00022679"/>
    </source>
</evidence>
<dbReference type="PROSITE" id="PS51710">
    <property type="entry name" value="G_OBG"/>
    <property type="match status" value="1"/>
</dbReference>
<dbReference type="InterPro" id="IPR036726">
    <property type="entry name" value="GTP1_OBG_dom_sf"/>
</dbReference>
<dbReference type="InterPro" id="IPR027417">
    <property type="entry name" value="P-loop_NTPase"/>
</dbReference>
<protein>
    <recommendedName>
        <fullName evidence="2">type I protein arginine methyltransferase</fullName>
        <ecNumber evidence="2">2.1.1.319</ecNumber>
    </recommendedName>
</protein>
<dbReference type="Proteomes" id="UP000663829">
    <property type="component" value="Unassembled WGS sequence"/>
</dbReference>
<dbReference type="SUPFAM" id="SSF52540">
    <property type="entry name" value="P-loop containing nucleoside triphosphate hydrolases"/>
    <property type="match status" value="1"/>
</dbReference>
<evidence type="ECO:0000259" key="12">
    <source>
        <dbReference type="PROSITE" id="PS51883"/>
    </source>
</evidence>
<evidence type="ECO:0000256" key="1">
    <source>
        <dbReference type="ARBA" id="ARBA00007699"/>
    </source>
</evidence>
<feature type="domain" description="OBG-type G" evidence="11">
    <location>
        <begin position="564"/>
        <end position="730"/>
    </location>
</feature>
<dbReference type="PANTHER" id="PTHR11006">
    <property type="entry name" value="PROTEIN ARGININE N-METHYLTRANSFERASE"/>
    <property type="match status" value="1"/>
</dbReference>
<dbReference type="GO" id="GO:0003924">
    <property type="term" value="F:GTPase activity"/>
    <property type="evidence" value="ECO:0007669"/>
    <property type="project" value="InterPro"/>
</dbReference>
<dbReference type="InterPro" id="IPR029063">
    <property type="entry name" value="SAM-dependent_MTases_sf"/>
</dbReference>
<dbReference type="SUPFAM" id="SSF53335">
    <property type="entry name" value="S-adenosyl-L-methionine-dependent methyltransferases"/>
    <property type="match status" value="1"/>
</dbReference>
<evidence type="ECO:0000256" key="6">
    <source>
        <dbReference type="ARBA" id="ARBA00022691"/>
    </source>
</evidence>
<keyword evidence="5 10" id="KW-0808">Transferase</keyword>
<dbReference type="Gene3D" id="2.70.160.11">
    <property type="entry name" value="Hnrnp arginine n-methyltransferase1"/>
    <property type="match status" value="1"/>
</dbReference>
<evidence type="ECO:0000256" key="9">
    <source>
        <dbReference type="ARBA" id="ARBA00049303"/>
    </source>
</evidence>
<dbReference type="Gene3D" id="3.40.50.300">
    <property type="entry name" value="P-loop containing nucleotide triphosphate hydrolases"/>
    <property type="match status" value="1"/>
</dbReference>
<dbReference type="Pfam" id="PF01018">
    <property type="entry name" value="GTP1_OBG"/>
    <property type="match status" value="1"/>
</dbReference>
<feature type="domain" description="Obg" evidence="12">
    <location>
        <begin position="411"/>
        <end position="563"/>
    </location>
</feature>
<dbReference type="GO" id="GO:0000287">
    <property type="term" value="F:magnesium ion binding"/>
    <property type="evidence" value="ECO:0007669"/>
    <property type="project" value="InterPro"/>
</dbReference>
<dbReference type="FunFam" id="3.40.50.150:FF:000003">
    <property type="entry name" value="Blast:Protein arginine N-methyltransferase 1"/>
    <property type="match status" value="1"/>
</dbReference>
<dbReference type="FunFam" id="2.70.160.11:FF:000001">
    <property type="entry name" value="Blast:Protein arginine N-methyltransferase 1"/>
    <property type="match status" value="1"/>
</dbReference>
<comment type="similarity">
    <text evidence="1">Belongs to the TRAFAC class OBG-HflX-like GTPase superfamily. OBG GTPase family.</text>
</comment>
<sequence>MQTTSPVFSSTLKSVNTNQKKSVSLTTADVCNDNKNSDELKITCTESKLKTTPSDFPEDQTSKDYYFDSYAHFGIHEEMLKDEVRTLTYRNAMIYNKHLFKDKIVLDLGCGTGILSMFAAKAGARKVIGIDMSSIVGYAQKIIDDNKLSDKITLIRGKIEDVELPDGIQEVDIIVSEWMGYCLLYESMLNSILFARDKWLNKTTGLLFPDKCALYLCGIEDKNYRDEKINWWYNVYGFDMSYIRKIAIKEPLVDSVDSRQVVTSHCLLKEFDLNTVTVKDLSFATKFQLEAKRNDFVHAVVSYFTVEFSKCHKYTGFSTSPECPYTHWKQVLFYFDEDIMMHKGEKLNGSFALQPNPKNDRDLDFEIDFHFKAVKYSNLQFKPNQQRFVSRDTISPKPLAPNKDKAADFDNYFQDEIEIRFIGGRGGDGMSSFSRGFQNEFGGPNGGDGGNGAHIILQELTSLNHLQNMYIADNGEPGMSSFMKGRSAEHLVIEIPVGTLVKTANGDIVAELSRHEQKFVVARGGLGGKGNAYFLSNMNRAPSEYELGANGDKKKYILELQLIAHFGLLGFPNAGKSSILRAISRARPIVGDYEFTTLYPQVGTVIYDDFVQIYVADIPGIIQGASKQQQGLGTKFLRHIERCLGLLYVIDMSIERPWEQFDLLSHEIREHNETLSRKPITVIANKIDDEDGKRQLEETRKRIPHPLLPISTTKMINIDKFLVYLRKLHDELVTDDWRAKFLDT</sequence>
<dbReference type="GO" id="GO:0032259">
    <property type="term" value="P:methylation"/>
    <property type="evidence" value="ECO:0007669"/>
    <property type="project" value="UniProtKB-KW"/>
</dbReference>
<evidence type="ECO:0000256" key="4">
    <source>
        <dbReference type="ARBA" id="ARBA00022603"/>
    </source>
</evidence>
<dbReference type="EC" id="2.1.1.319" evidence="2"/>
<dbReference type="PRINTS" id="PR00326">
    <property type="entry name" value="GTP1OBG"/>
</dbReference>
<dbReference type="InterPro" id="IPR006073">
    <property type="entry name" value="GTP-bd"/>
</dbReference>
<dbReference type="Gene3D" id="3.40.50.150">
    <property type="entry name" value="Vaccinia Virus protein VP39"/>
    <property type="match status" value="1"/>
</dbReference>
<dbReference type="Proteomes" id="UP000681722">
    <property type="component" value="Unassembled WGS sequence"/>
</dbReference>
<dbReference type="Pfam" id="PF22528">
    <property type="entry name" value="PRMT_C"/>
    <property type="match status" value="1"/>
</dbReference>
<evidence type="ECO:0000256" key="10">
    <source>
        <dbReference type="PROSITE-ProRule" id="PRU01015"/>
    </source>
</evidence>
<dbReference type="GO" id="GO:0042254">
    <property type="term" value="P:ribosome biogenesis"/>
    <property type="evidence" value="ECO:0007669"/>
    <property type="project" value="UniProtKB-UniRule"/>
</dbReference>
<dbReference type="SUPFAM" id="SSF82051">
    <property type="entry name" value="Obg GTP-binding protein N-terminal domain"/>
    <property type="match status" value="1"/>
</dbReference>
<name>A0A814X4M3_9BILA</name>
<dbReference type="InterPro" id="IPR025799">
    <property type="entry name" value="Arg_MeTrfase"/>
</dbReference>
<evidence type="ECO:0000313" key="15">
    <source>
        <dbReference type="Proteomes" id="UP000663829"/>
    </source>
</evidence>
<organism evidence="13 15">
    <name type="scientific">Didymodactylos carnosus</name>
    <dbReference type="NCBI Taxonomy" id="1234261"/>
    <lineage>
        <taxon>Eukaryota</taxon>
        <taxon>Metazoa</taxon>
        <taxon>Spiralia</taxon>
        <taxon>Gnathifera</taxon>
        <taxon>Rotifera</taxon>
        <taxon>Eurotatoria</taxon>
        <taxon>Bdelloidea</taxon>
        <taxon>Philodinida</taxon>
        <taxon>Philodinidae</taxon>
        <taxon>Didymodactylos</taxon>
    </lineage>
</organism>
<proteinExistence type="inferred from homology"/>
<dbReference type="InterPro" id="IPR006169">
    <property type="entry name" value="GTP1_OBG_dom"/>
</dbReference>
<dbReference type="AlphaFoldDB" id="A0A814X4M3"/>
<dbReference type="CDD" id="cd02440">
    <property type="entry name" value="AdoMet_MTases"/>
    <property type="match status" value="1"/>
</dbReference>
<dbReference type="PANTHER" id="PTHR11006:SF124">
    <property type="entry name" value="ARGININE METHYLTRANSFERASE 1-RELATED"/>
    <property type="match status" value="1"/>
</dbReference>
<dbReference type="InterPro" id="IPR014100">
    <property type="entry name" value="GTP-bd_Obg/CgtA"/>
</dbReference>
<dbReference type="Pfam" id="PF01926">
    <property type="entry name" value="MMR_HSR1"/>
    <property type="match status" value="1"/>
</dbReference>
<dbReference type="GO" id="GO:0005634">
    <property type="term" value="C:nucleus"/>
    <property type="evidence" value="ECO:0007669"/>
    <property type="project" value="TreeGrafter"/>
</dbReference>
<evidence type="ECO:0000256" key="8">
    <source>
        <dbReference type="ARBA" id="ARBA00023134"/>
    </source>
</evidence>
<dbReference type="InterPro" id="IPR041698">
    <property type="entry name" value="Methyltransf_25"/>
</dbReference>
<evidence type="ECO:0000313" key="14">
    <source>
        <dbReference type="EMBL" id="CAF3976974.1"/>
    </source>
</evidence>
<dbReference type="InterPro" id="IPR055135">
    <property type="entry name" value="PRMT_dom"/>
</dbReference>
<evidence type="ECO:0000313" key="13">
    <source>
        <dbReference type="EMBL" id="CAF1213025.1"/>
    </source>
</evidence>
<keyword evidence="15" id="KW-1185">Reference proteome</keyword>
<keyword evidence="7" id="KW-0547">Nucleotide-binding</keyword>
<evidence type="ECO:0000256" key="3">
    <source>
        <dbReference type="ARBA" id="ARBA00022517"/>
    </source>
</evidence>
<dbReference type="GO" id="GO:0042054">
    <property type="term" value="F:histone methyltransferase activity"/>
    <property type="evidence" value="ECO:0007669"/>
    <property type="project" value="TreeGrafter"/>
</dbReference>
<dbReference type="PROSITE" id="PS51883">
    <property type="entry name" value="OBG"/>
    <property type="match status" value="1"/>
</dbReference>
<dbReference type="OrthoDB" id="7848332at2759"/>
<dbReference type="NCBIfam" id="TIGR02729">
    <property type="entry name" value="Obg_CgtA"/>
    <property type="match status" value="1"/>
</dbReference>
<evidence type="ECO:0000256" key="7">
    <source>
        <dbReference type="ARBA" id="ARBA00022741"/>
    </source>
</evidence>
<evidence type="ECO:0000256" key="2">
    <source>
        <dbReference type="ARBA" id="ARBA00011925"/>
    </source>
</evidence>